<dbReference type="Gene3D" id="3.40.1350.10">
    <property type="match status" value="1"/>
</dbReference>
<proteinExistence type="predicted"/>
<dbReference type="Proteomes" id="UP001339883">
    <property type="component" value="Unassembled WGS sequence"/>
</dbReference>
<dbReference type="InterPro" id="IPR011856">
    <property type="entry name" value="tRNA_endonuc-like_dom_sf"/>
</dbReference>
<protein>
    <recommendedName>
        <fullName evidence="3">VRR-NUC domain-containing protein</fullName>
    </recommendedName>
</protein>
<evidence type="ECO:0000313" key="1">
    <source>
        <dbReference type="EMBL" id="MEB5475962.1"/>
    </source>
</evidence>
<dbReference type="EMBL" id="VTDN01000002">
    <property type="protein sequence ID" value="MEB5475962.1"/>
    <property type="molecule type" value="Genomic_DNA"/>
</dbReference>
<sequence length="94" mass="10657">MRRAAKVDANQTEIVQALRQIGCTVEHLHSVGRGCPDLLCGFRNNNYLLEVKDGSKPKSSRKLTPDQVVWHETWRGRVYIVENVEQAITVIQKG</sequence>
<accession>A0ABU6DQ24</accession>
<gene>
    <name evidence="1" type="ORF">I2F25_02630</name>
</gene>
<dbReference type="RefSeq" id="WP_325774541.1">
    <property type="nucleotide sequence ID" value="NZ_VTDN01000002.1"/>
</dbReference>
<evidence type="ECO:0008006" key="3">
    <source>
        <dbReference type="Google" id="ProtNLM"/>
    </source>
</evidence>
<comment type="caution">
    <text evidence="1">The sequence shown here is derived from an EMBL/GenBank/DDBJ whole genome shotgun (WGS) entry which is preliminary data.</text>
</comment>
<reference evidence="1 2" key="1">
    <citation type="submission" date="2019-08" db="EMBL/GenBank/DDBJ databases">
        <title>Five species of Acinetobacter isolated from floral nectar and animal pollinators.</title>
        <authorList>
            <person name="Hendry T.A."/>
        </authorList>
    </citation>
    <scope>NUCLEOTIDE SEQUENCE [LARGE SCALE GENOMIC DNA]</scope>
    <source>
        <strain evidence="1 2">MD18.27</strain>
    </source>
</reference>
<organism evidence="1 2">
    <name type="scientific">Acinetobacter pollinis</name>
    <dbReference type="NCBI Taxonomy" id="2605270"/>
    <lineage>
        <taxon>Bacteria</taxon>
        <taxon>Pseudomonadati</taxon>
        <taxon>Pseudomonadota</taxon>
        <taxon>Gammaproteobacteria</taxon>
        <taxon>Moraxellales</taxon>
        <taxon>Moraxellaceae</taxon>
        <taxon>Acinetobacter</taxon>
    </lineage>
</organism>
<evidence type="ECO:0000313" key="2">
    <source>
        <dbReference type="Proteomes" id="UP001339883"/>
    </source>
</evidence>
<name>A0ABU6DQ24_9GAMM</name>
<keyword evidence="2" id="KW-1185">Reference proteome</keyword>